<dbReference type="PANTHER" id="PTHR18829">
    <property type="entry name" value="PROTEIN YAE1 HOMOLOG"/>
    <property type="match status" value="1"/>
</dbReference>
<evidence type="ECO:0000256" key="7">
    <source>
        <dbReference type="ARBA" id="ARBA00018400"/>
    </source>
</evidence>
<dbReference type="OrthoDB" id="20086at2759"/>
<organism evidence="12 13">
    <name type="scientific">Zopfia rhizophila CBS 207.26</name>
    <dbReference type="NCBI Taxonomy" id="1314779"/>
    <lineage>
        <taxon>Eukaryota</taxon>
        <taxon>Fungi</taxon>
        <taxon>Dikarya</taxon>
        <taxon>Ascomycota</taxon>
        <taxon>Pezizomycotina</taxon>
        <taxon>Dothideomycetes</taxon>
        <taxon>Dothideomycetes incertae sedis</taxon>
        <taxon>Zopfiaceae</taxon>
        <taxon>Zopfia</taxon>
    </lineage>
</organism>
<feature type="compositionally biased region" description="Polar residues" evidence="10">
    <location>
        <begin position="1"/>
        <end position="10"/>
    </location>
</feature>
<dbReference type="PANTHER" id="PTHR18829:SF0">
    <property type="entry name" value="PROTEIN YAE1 HOMOLOG"/>
    <property type="match status" value="1"/>
</dbReference>
<evidence type="ECO:0000256" key="5">
    <source>
        <dbReference type="ARBA" id="ARBA00011427"/>
    </source>
</evidence>
<protein>
    <recommendedName>
        <fullName evidence="7">Protein YAE1</fullName>
    </recommendedName>
    <alternativeName>
        <fullName evidence="6">Protein yae1</fullName>
    </alternativeName>
</protein>
<feature type="compositionally biased region" description="Pro residues" evidence="10">
    <location>
        <begin position="14"/>
        <end position="23"/>
    </location>
</feature>
<comment type="similarity">
    <text evidence="4">Belongs to the YAE1 family.</text>
</comment>
<evidence type="ECO:0000256" key="2">
    <source>
        <dbReference type="ARBA" id="ARBA00004123"/>
    </source>
</evidence>
<comment type="subcellular location">
    <subcellularLocation>
        <location evidence="3">Cytoplasm</location>
    </subcellularLocation>
    <subcellularLocation>
        <location evidence="2">Nucleus</location>
    </subcellularLocation>
</comment>
<name>A0A6A6ELM0_9PEZI</name>
<evidence type="ECO:0000259" key="11">
    <source>
        <dbReference type="Pfam" id="PF09811"/>
    </source>
</evidence>
<keyword evidence="9" id="KW-0539">Nucleus</keyword>
<dbReference type="EMBL" id="ML994615">
    <property type="protein sequence ID" value="KAF2192474.1"/>
    <property type="molecule type" value="Genomic_DNA"/>
</dbReference>
<dbReference type="InterPro" id="IPR019191">
    <property type="entry name" value="Essential_protein_Yae1_N"/>
</dbReference>
<keyword evidence="8" id="KW-0963">Cytoplasm</keyword>
<feature type="region of interest" description="Disordered" evidence="10">
    <location>
        <begin position="1"/>
        <end position="55"/>
    </location>
</feature>
<evidence type="ECO:0000256" key="9">
    <source>
        <dbReference type="ARBA" id="ARBA00023242"/>
    </source>
</evidence>
<evidence type="ECO:0000256" key="10">
    <source>
        <dbReference type="SAM" id="MobiDB-lite"/>
    </source>
</evidence>
<dbReference type="AlphaFoldDB" id="A0A6A6ELM0"/>
<proteinExistence type="inferred from homology"/>
<evidence type="ECO:0000256" key="8">
    <source>
        <dbReference type="ARBA" id="ARBA00022490"/>
    </source>
</evidence>
<dbReference type="InterPro" id="IPR038881">
    <property type="entry name" value="Yae1-like"/>
</dbReference>
<evidence type="ECO:0000313" key="12">
    <source>
        <dbReference type="EMBL" id="KAF2192474.1"/>
    </source>
</evidence>
<evidence type="ECO:0000313" key="13">
    <source>
        <dbReference type="Proteomes" id="UP000800200"/>
    </source>
</evidence>
<dbReference type="GO" id="GO:0005634">
    <property type="term" value="C:nucleus"/>
    <property type="evidence" value="ECO:0007669"/>
    <property type="project" value="UniProtKB-SubCell"/>
</dbReference>
<sequence>MSPTFGPTNFSSGHPPPSPPSPPFSANNDPLDDIYGSAPSSPALTSHNEPSSTVSRIQHDEILSDLPFRQRILDTDAYREGLSTSKGQYVQEGFDEGYSLGANLGQQVGYILGVLLGFVTAWRGRDEMRCQESRGLMENAQKELAIQELLGQNWVDEGGIWKWEVEGKEGEVTFREVAEQHPVIQSWTGKVTEVAGRWGVDLNALNRTHEQDTGEARSRSSMED</sequence>
<evidence type="ECO:0000256" key="1">
    <source>
        <dbReference type="ARBA" id="ARBA00003836"/>
    </source>
</evidence>
<feature type="compositionally biased region" description="Polar residues" evidence="10">
    <location>
        <begin position="38"/>
        <end position="55"/>
    </location>
</feature>
<keyword evidence="13" id="KW-1185">Reference proteome</keyword>
<evidence type="ECO:0000256" key="6">
    <source>
        <dbReference type="ARBA" id="ARBA00017286"/>
    </source>
</evidence>
<comment type="subunit">
    <text evidence="5">May form a complex with LTO1.</text>
</comment>
<dbReference type="GO" id="GO:0005737">
    <property type="term" value="C:cytoplasm"/>
    <property type="evidence" value="ECO:0007669"/>
    <property type="project" value="UniProtKB-SubCell"/>
</dbReference>
<comment type="function">
    <text evidence="1">The complex LTO1:YAE1 may function as a target specific adapter that probably recruits apo-RPLI1 to the cytosolic iron-sulfur protein assembly (CIA) complex machinery. May be required for biogenesis of the large ribosomal subunit and initiation of translation.</text>
</comment>
<gene>
    <name evidence="12" type="ORF">K469DRAFT_554767</name>
</gene>
<evidence type="ECO:0000256" key="3">
    <source>
        <dbReference type="ARBA" id="ARBA00004496"/>
    </source>
</evidence>
<feature type="domain" description="Essential protein Yae1 N-terminal" evidence="11">
    <location>
        <begin position="78"/>
        <end position="115"/>
    </location>
</feature>
<evidence type="ECO:0000256" key="4">
    <source>
        <dbReference type="ARBA" id="ARBA00007096"/>
    </source>
</evidence>
<reference evidence="12" key="1">
    <citation type="journal article" date="2020" name="Stud. Mycol.">
        <title>101 Dothideomycetes genomes: a test case for predicting lifestyles and emergence of pathogens.</title>
        <authorList>
            <person name="Haridas S."/>
            <person name="Albert R."/>
            <person name="Binder M."/>
            <person name="Bloem J."/>
            <person name="Labutti K."/>
            <person name="Salamov A."/>
            <person name="Andreopoulos B."/>
            <person name="Baker S."/>
            <person name="Barry K."/>
            <person name="Bills G."/>
            <person name="Bluhm B."/>
            <person name="Cannon C."/>
            <person name="Castanera R."/>
            <person name="Culley D."/>
            <person name="Daum C."/>
            <person name="Ezra D."/>
            <person name="Gonzalez J."/>
            <person name="Henrissat B."/>
            <person name="Kuo A."/>
            <person name="Liang C."/>
            <person name="Lipzen A."/>
            <person name="Lutzoni F."/>
            <person name="Magnuson J."/>
            <person name="Mondo S."/>
            <person name="Nolan M."/>
            <person name="Ohm R."/>
            <person name="Pangilinan J."/>
            <person name="Park H.-J."/>
            <person name="Ramirez L."/>
            <person name="Alfaro M."/>
            <person name="Sun H."/>
            <person name="Tritt A."/>
            <person name="Yoshinaga Y."/>
            <person name="Zwiers L.-H."/>
            <person name="Turgeon B."/>
            <person name="Goodwin S."/>
            <person name="Spatafora J."/>
            <person name="Crous P."/>
            <person name="Grigoriev I."/>
        </authorList>
    </citation>
    <scope>NUCLEOTIDE SEQUENCE</scope>
    <source>
        <strain evidence="12">CBS 207.26</strain>
    </source>
</reference>
<dbReference type="Proteomes" id="UP000800200">
    <property type="component" value="Unassembled WGS sequence"/>
</dbReference>
<dbReference type="Pfam" id="PF09811">
    <property type="entry name" value="Yae1_N"/>
    <property type="match status" value="1"/>
</dbReference>
<accession>A0A6A6ELM0</accession>